<reference evidence="12 13" key="1">
    <citation type="submission" date="2016-11" db="EMBL/GenBank/DDBJ databases">
        <title>The macronuclear genome of Stentor coeruleus: a giant cell with tiny introns.</title>
        <authorList>
            <person name="Slabodnick M."/>
            <person name="Ruby J.G."/>
            <person name="Reiff S.B."/>
            <person name="Swart E.C."/>
            <person name="Gosai S."/>
            <person name="Prabakaran S."/>
            <person name="Witkowska E."/>
            <person name="Larue G.E."/>
            <person name="Fisher S."/>
            <person name="Freeman R.M."/>
            <person name="Gunawardena J."/>
            <person name="Chu W."/>
            <person name="Stover N.A."/>
            <person name="Gregory B.D."/>
            <person name="Nowacki M."/>
            <person name="Derisi J."/>
            <person name="Roy S.W."/>
            <person name="Marshall W.F."/>
            <person name="Sood P."/>
        </authorList>
    </citation>
    <scope>NUCLEOTIDE SEQUENCE [LARGE SCALE GENOMIC DNA]</scope>
    <source>
        <strain evidence="12">WM001</strain>
    </source>
</reference>
<keyword evidence="5" id="KW-0547">Nucleotide-binding</keyword>
<gene>
    <name evidence="12" type="ORF">SteCoe_4915</name>
</gene>
<dbReference type="PANTHER" id="PTHR11711">
    <property type="entry name" value="ADP RIBOSYLATION FACTOR-RELATED"/>
    <property type="match status" value="1"/>
</dbReference>
<evidence type="ECO:0000256" key="2">
    <source>
        <dbReference type="ARBA" id="ARBA00005619"/>
    </source>
</evidence>
<evidence type="ECO:0000313" key="13">
    <source>
        <dbReference type="Proteomes" id="UP000187209"/>
    </source>
</evidence>
<comment type="similarity">
    <text evidence="2">Belongs to the SRP receptor beta subunit family.</text>
</comment>
<comment type="subcellular location">
    <subcellularLocation>
        <location evidence="1">Endoplasmic reticulum membrane</location>
        <topology evidence="1">Single-pass membrane protein</topology>
    </subcellularLocation>
</comment>
<organism evidence="12 13">
    <name type="scientific">Stentor coeruleus</name>
    <dbReference type="NCBI Taxonomy" id="5963"/>
    <lineage>
        <taxon>Eukaryota</taxon>
        <taxon>Sar</taxon>
        <taxon>Alveolata</taxon>
        <taxon>Ciliophora</taxon>
        <taxon>Postciliodesmatophora</taxon>
        <taxon>Heterotrichea</taxon>
        <taxon>Heterotrichida</taxon>
        <taxon>Stentoridae</taxon>
        <taxon>Stentor</taxon>
    </lineage>
</organism>
<keyword evidence="10" id="KW-0675">Receptor</keyword>
<evidence type="ECO:0000256" key="11">
    <source>
        <dbReference type="SAM" id="Phobius"/>
    </source>
</evidence>
<protein>
    <recommendedName>
        <fullName evidence="3">Signal recognition particle receptor subunit beta</fullName>
    </recommendedName>
</protein>
<dbReference type="InterPro" id="IPR019009">
    <property type="entry name" value="SRP_receptor_beta_su"/>
</dbReference>
<feature type="transmembrane region" description="Helical" evidence="11">
    <location>
        <begin position="6"/>
        <end position="21"/>
    </location>
</feature>
<evidence type="ECO:0000256" key="7">
    <source>
        <dbReference type="ARBA" id="ARBA00022989"/>
    </source>
</evidence>
<dbReference type="GO" id="GO:0005525">
    <property type="term" value="F:GTP binding"/>
    <property type="evidence" value="ECO:0007669"/>
    <property type="project" value="UniProtKB-KW"/>
</dbReference>
<keyword evidence="4 11" id="KW-0812">Transmembrane</keyword>
<evidence type="ECO:0000256" key="5">
    <source>
        <dbReference type="ARBA" id="ARBA00022741"/>
    </source>
</evidence>
<keyword evidence="6" id="KW-0256">Endoplasmic reticulum</keyword>
<dbReference type="SUPFAM" id="SSF52540">
    <property type="entry name" value="P-loop containing nucleoside triphosphate hydrolases"/>
    <property type="match status" value="1"/>
</dbReference>
<dbReference type="GO" id="GO:0005789">
    <property type="term" value="C:endoplasmic reticulum membrane"/>
    <property type="evidence" value="ECO:0007669"/>
    <property type="project" value="UniProtKB-SubCell"/>
</dbReference>
<dbReference type="AlphaFoldDB" id="A0A1R2CTN9"/>
<name>A0A1R2CTN9_9CILI</name>
<evidence type="ECO:0000256" key="8">
    <source>
        <dbReference type="ARBA" id="ARBA00023134"/>
    </source>
</evidence>
<evidence type="ECO:0000256" key="3">
    <source>
        <dbReference type="ARBA" id="ARBA00020256"/>
    </source>
</evidence>
<evidence type="ECO:0000256" key="4">
    <source>
        <dbReference type="ARBA" id="ARBA00022692"/>
    </source>
</evidence>
<dbReference type="EMBL" id="MPUH01000063">
    <property type="protein sequence ID" value="OMJ92362.1"/>
    <property type="molecule type" value="Genomic_DNA"/>
</dbReference>
<keyword evidence="7 11" id="KW-1133">Transmembrane helix</keyword>
<sequence length="219" mass="25281">MDLWVFIGLALIVVGFVYMLAKKKTLKYPEVLIFGPVNSGKTRLFYMLSEGEMMNTVSSMKPNSAVINVKDKMVSVIDYPGHHFYYQQLVSKAPTCLGMIFMLDSTDKQSFKKAAEELYELMSLRYPKEILIFCNKQDQPFAKKILMIESELSTEIERLKVVKENDISDIKREKVGKANERFEFSHMQDFNIKVEFAEGSLVKNDIQEIKSFIERVSKA</sequence>
<dbReference type="Pfam" id="PF09439">
    <property type="entry name" value="SRPRB"/>
    <property type="match status" value="1"/>
</dbReference>
<accession>A0A1R2CTN9</accession>
<dbReference type="Proteomes" id="UP000187209">
    <property type="component" value="Unassembled WGS sequence"/>
</dbReference>
<evidence type="ECO:0000256" key="9">
    <source>
        <dbReference type="ARBA" id="ARBA00023136"/>
    </source>
</evidence>
<comment type="caution">
    <text evidence="12">The sequence shown here is derived from an EMBL/GenBank/DDBJ whole genome shotgun (WGS) entry which is preliminary data.</text>
</comment>
<evidence type="ECO:0000313" key="12">
    <source>
        <dbReference type="EMBL" id="OMJ92362.1"/>
    </source>
</evidence>
<evidence type="ECO:0000256" key="10">
    <source>
        <dbReference type="ARBA" id="ARBA00023170"/>
    </source>
</evidence>
<dbReference type="InterPro" id="IPR027417">
    <property type="entry name" value="P-loop_NTPase"/>
</dbReference>
<evidence type="ECO:0000256" key="1">
    <source>
        <dbReference type="ARBA" id="ARBA00004389"/>
    </source>
</evidence>
<keyword evidence="9 11" id="KW-0472">Membrane</keyword>
<dbReference type="InterPro" id="IPR024156">
    <property type="entry name" value="Small_GTPase_ARF"/>
</dbReference>
<proteinExistence type="inferred from homology"/>
<keyword evidence="8" id="KW-0342">GTP-binding</keyword>
<dbReference type="OrthoDB" id="41266at2759"/>
<dbReference type="Gene3D" id="3.40.50.300">
    <property type="entry name" value="P-loop containing nucleotide triphosphate hydrolases"/>
    <property type="match status" value="1"/>
</dbReference>
<evidence type="ECO:0000256" key="6">
    <source>
        <dbReference type="ARBA" id="ARBA00022824"/>
    </source>
</evidence>
<keyword evidence="13" id="KW-1185">Reference proteome</keyword>